<proteinExistence type="predicted"/>
<evidence type="ECO:0000313" key="1">
    <source>
        <dbReference type="EMBL" id="CAH1428771.1"/>
    </source>
</evidence>
<dbReference type="Proteomes" id="UP001157418">
    <property type="component" value="Unassembled WGS sequence"/>
</dbReference>
<gene>
    <name evidence="1" type="ORF">LVIROSA_LOCUS15679</name>
</gene>
<name>A0AAU9MTF5_9ASTR</name>
<dbReference type="EMBL" id="CAKMRJ010002223">
    <property type="protein sequence ID" value="CAH1428771.1"/>
    <property type="molecule type" value="Genomic_DNA"/>
</dbReference>
<reference evidence="1 2" key="1">
    <citation type="submission" date="2022-01" db="EMBL/GenBank/DDBJ databases">
        <authorList>
            <person name="Xiong W."/>
            <person name="Schranz E."/>
        </authorList>
    </citation>
    <scope>NUCLEOTIDE SEQUENCE [LARGE SCALE GENOMIC DNA]</scope>
</reference>
<evidence type="ECO:0000313" key="2">
    <source>
        <dbReference type="Proteomes" id="UP001157418"/>
    </source>
</evidence>
<dbReference type="AlphaFoldDB" id="A0AAU9MTF5"/>
<sequence length="147" mass="16565">MASVDFPPDKVKEHSSLLQGVCNWSSTNTALPTPSHTDEAYCGAFFFPERNTQKKGRKGKVEKNDPQNFRGFRALCTGEKGVSPITGVQPSNSRLRRPLHFYSSSSINCALPVFSSRSATQLIWRFKGEFHYASQLFHEMLEPGYFI</sequence>
<keyword evidence="2" id="KW-1185">Reference proteome</keyword>
<comment type="caution">
    <text evidence="1">The sequence shown here is derived from an EMBL/GenBank/DDBJ whole genome shotgun (WGS) entry which is preliminary data.</text>
</comment>
<organism evidence="1 2">
    <name type="scientific">Lactuca virosa</name>
    <dbReference type="NCBI Taxonomy" id="75947"/>
    <lineage>
        <taxon>Eukaryota</taxon>
        <taxon>Viridiplantae</taxon>
        <taxon>Streptophyta</taxon>
        <taxon>Embryophyta</taxon>
        <taxon>Tracheophyta</taxon>
        <taxon>Spermatophyta</taxon>
        <taxon>Magnoliopsida</taxon>
        <taxon>eudicotyledons</taxon>
        <taxon>Gunneridae</taxon>
        <taxon>Pentapetalae</taxon>
        <taxon>asterids</taxon>
        <taxon>campanulids</taxon>
        <taxon>Asterales</taxon>
        <taxon>Asteraceae</taxon>
        <taxon>Cichorioideae</taxon>
        <taxon>Cichorieae</taxon>
        <taxon>Lactucinae</taxon>
        <taxon>Lactuca</taxon>
    </lineage>
</organism>
<accession>A0AAU9MTF5</accession>
<protein>
    <submittedName>
        <fullName evidence="1">Uncharacterized protein</fullName>
    </submittedName>
</protein>